<feature type="region of interest" description="Disordered" evidence="1">
    <location>
        <begin position="200"/>
        <end position="228"/>
    </location>
</feature>
<reference evidence="3" key="1">
    <citation type="submission" date="2024-02" db="UniProtKB">
        <authorList>
            <consortium name="WormBaseParasite"/>
        </authorList>
    </citation>
    <scope>IDENTIFICATION</scope>
</reference>
<dbReference type="WBParaSite" id="MBELARI_LOCUS2373">
    <property type="protein sequence ID" value="MBELARI_LOCUS2373"/>
    <property type="gene ID" value="MBELARI_LOCUS2373"/>
</dbReference>
<evidence type="ECO:0000256" key="1">
    <source>
        <dbReference type="SAM" id="MobiDB-lite"/>
    </source>
</evidence>
<evidence type="ECO:0000313" key="3">
    <source>
        <dbReference type="WBParaSite" id="MBELARI_LOCUS2373"/>
    </source>
</evidence>
<keyword evidence="2" id="KW-1185">Reference proteome</keyword>
<proteinExistence type="predicted"/>
<accession>A0AAF3F6G9</accession>
<dbReference type="AlphaFoldDB" id="A0AAF3F6G9"/>
<dbReference type="Proteomes" id="UP000887575">
    <property type="component" value="Unassembled WGS sequence"/>
</dbReference>
<evidence type="ECO:0000313" key="2">
    <source>
        <dbReference type="Proteomes" id="UP000887575"/>
    </source>
</evidence>
<sequence>MEDFLRHMLSPEEIAIKERIHEKEERFQAIFREHYHLWDDFVYSVQKVIEPFTEEWIQEVYKRKPKRKILQKIEERFDVLLKYLEEILPEMLNKIGINPSIIKTQGEQFEKMGVLARACDVEKKGESFKIENLDIYMLTYSMPAVIAGNVDIKSLWLCMENSLFIAYTSKETNPSEETKKKVMALWKKEKLLAISKLKAEPSKNEKQKAESSKNLETRKAGNLRKSEEHHEFLQRSKVKLEEVKSIFSTRYYFWEIYNQHFGGSISFLARKLFKSDIILSEWFELLDERVNILSEYLLKTIPKALKEINVSIESIKAEARAFEESNEYIPHCELIEIDESLKIECSNAVSLVFNVALEIYTRPEINTIWISSVNDKLYAFTAKKKDLSDEEKEKKTDGSFPFPKGSYFSFTDLDEFDEEKEKISSND</sequence>
<organism evidence="2 3">
    <name type="scientific">Mesorhabditis belari</name>
    <dbReference type="NCBI Taxonomy" id="2138241"/>
    <lineage>
        <taxon>Eukaryota</taxon>
        <taxon>Metazoa</taxon>
        <taxon>Ecdysozoa</taxon>
        <taxon>Nematoda</taxon>
        <taxon>Chromadorea</taxon>
        <taxon>Rhabditida</taxon>
        <taxon>Rhabditina</taxon>
        <taxon>Rhabditomorpha</taxon>
        <taxon>Rhabditoidea</taxon>
        <taxon>Rhabditidae</taxon>
        <taxon>Mesorhabditinae</taxon>
        <taxon>Mesorhabditis</taxon>
    </lineage>
</organism>
<name>A0AAF3F6G9_9BILA</name>
<protein>
    <submittedName>
        <fullName evidence="3">Uncharacterized protein</fullName>
    </submittedName>
</protein>